<evidence type="ECO:0000256" key="6">
    <source>
        <dbReference type="ARBA" id="ARBA00023136"/>
    </source>
</evidence>
<organism evidence="10 11">
    <name type="scientific">Bombardia bombarda</name>
    <dbReference type="NCBI Taxonomy" id="252184"/>
    <lineage>
        <taxon>Eukaryota</taxon>
        <taxon>Fungi</taxon>
        <taxon>Dikarya</taxon>
        <taxon>Ascomycota</taxon>
        <taxon>Pezizomycotina</taxon>
        <taxon>Sordariomycetes</taxon>
        <taxon>Sordariomycetidae</taxon>
        <taxon>Sordariales</taxon>
        <taxon>Lasiosphaeriaceae</taxon>
        <taxon>Bombardia</taxon>
    </lineage>
</organism>
<dbReference type="InterPro" id="IPR035952">
    <property type="entry name" value="Rhomboid-like_sf"/>
</dbReference>
<dbReference type="EMBL" id="JAULSR010000002">
    <property type="protein sequence ID" value="KAK0630150.1"/>
    <property type="molecule type" value="Genomic_DNA"/>
</dbReference>
<keyword evidence="4" id="KW-0378">Hydrolase</keyword>
<comment type="caution">
    <text evidence="10">The sequence shown here is derived from an EMBL/GenBank/DDBJ whole genome shotgun (WGS) entry which is preliminary data.</text>
</comment>
<name>A0AA39XBE4_9PEZI</name>
<dbReference type="PANTHER" id="PTHR43731:SF14">
    <property type="entry name" value="PRESENILIN-ASSOCIATED RHOMBOID-LIKE PROTEIN, MITOCHONDRIAL"/>
    <property type="match status" value="1"/>
</dbReference>
<dbReference type="InterPro" id="IPR022764">
    <property type="entry name" value="Peptidase_S54_rhomboid_dom"/>
</dbReference>
<evidence type="ECO:0000313" key="10">
    <source>
        <dbReference type="EMBL" id="KAK0630150.1"/>
    </source>
</evidence>
<keyword evidence="5 8" id="KW-1133">Transmembrane helix</keyword>
<keyword evidence="11" id="KW-1185">Reference proteome</keyword>
<evidence type="ECO:0000256" key="8">
    <source>
        <dbReference type="SAM" id="Phobius"/>
    </source>
</evidence>
<feature type="transmembrane region" description="Helical" evidence="8">
    <location>
        <begin position="350"/>
        <end position="368"/>
    </location>
</feature>
<dbReference type="Pfam" id="PF01694">
    <property type="entry name" value="Rhomboid"/>
    <property type="match status" value="1"/>
</dbReference>
<feature type="compositionally biased region" description="Basic and acidic residues" evidence="7">
    <location>
        <begin position="254"/>
        <end position="269"/>
    </location>
</feature>
<evidence type="ECO:0000256" key="1">
    <source>
        <dbReference type="ARBA" id="ARBA00004141"/>
    </source>
</evidence>
<dbReference type="Proteomes" id="UP001174934">
    <property type="component" value="Unassembled WGS sequence"/>
</dbReference>
<keyword evidence="3 8" id="KW-0812">Transmembrane</keyword>
<proteinExistence type="inferred from homology"/>
<comment type="subcellular location">
    <subcellularLocation>
        <location evidence="1">Membrane</location>
        <topology evidence="1">Multi-pass membrane protein</topology>
    </subcellularLocation>
</comment>
<gene>
    <name evidence="10" type="ORF">B0T17DRAFT_527663</name>
</gene>
<evidence type="ECO:0000256" key="3">
    <source>
        <dbReference type="ARBA" id="ARBA00022692"/>
    </source>
</evidence>
<dbReference type="PANTHER" id="PTHR43731">
    <property type="entry name" value="RHOMBOID PROTEASE"/>
    <property type="match status" value="1"/>
</dbReference>
<feature type="region of interest" description="Disordered" evidence="7">
    <location>
        <begin position="254"/>
        <end position="276"/>
    </location>
</feature>
<evidence type="ECO:0000256" key="2">
    <source>
        <dbReference type="ARBA" id="ARBA00009045"/>
    </source>
</evidence>
<sequence>MNCSLGVNAFRSSVQIAAQHFSRPSAYSRLVAPSRRCLSSWLSSTSQQYSRGTISNPYTIPRKPQWPRSPQHASLRTLRVLGHSVITHYVDLPPNYTDEEGLAFSRRDIDASEVLSLFGPSMGTLAANKLLRILHGRRVAGTLDDPELQVHTLGYSKRQQKIALGYLRKTVNVDEIVNAGLRAEDELAALEGEPEQDEVAEEGTPAKKVLGYTSRFKLYKGAEADGASKDSVYGTGAFDAIRARNRAKYEEEMKRKEELKKQQEEELAKSRPGGLQTVDGVQTRQVSPRMQEWLAKATSDLEAPPEMKKWERILPSALVVLLLSGLLVAYAEFYRPPSRADRLWPDVPPAAATVAALIALNILVYAAWKFPPGWSFMNRYFLIVPATPKPISFLGATFSHQQAFHLAGNVIALWFFGVRFHDEVGRANFLATYLTAGTLGFLGTLTTSVLRNRLELSTLGASGAIYGIATAYFWMHRFEGFKIFGLPPDPIGGVQGLAFLGMILGLNIAAMFSKKGHQLDITSHLVGMAVGLAAGTVLEKKQEAKKQRLLELERQKWHIRETGTLAPSSTTKVVTESR</sequence>
<comment type="similarity">
    <text evidence="2">Belongs to the peptidase S54 family.</text>
</comment>
<dbReference type="SUPFAM" id="SSF144091">
    <property type="entry name" value="Rhomboid-like"/>
    <property type="match status" value="1"/>
</dbReference>
<keyword evidence="6 8" id="KW-0472">Membrane</keyword>
<feature type="transmembrane region" description="Helical" evidence="8">
    <location>
        <begin position="427"/>
        <end position="450"/>
    </location>
</feature>
<protein>
    <recommendedName>
        <fullName evidence="9">Peptidase S54 rhomboid domain-containing protein</fullName>
    </recommendedName>
</protein>
<evidence type="ECO:0000259" key="9">
    <source>
        <dbReference type="Pfam" id="PF01694"/>
    </source>
</evidence>
<dbReference type="GO" id="GO:0006465">
    <property type="term" value="P:signal peptide processing"/>
    <property type="evidence" value="ECO:0007669"/>
    <property type="project" value="TreeGrafter"/>
</dbReference>
<feature type="transmembrane region" description="Helical" evidence="8">
    <location>
        <begin position="496"/>
        <end position="513"/>
    </location>
</feature>
<dbReference type="GO" id="GO:0016020">
    <property type="term" value="C:membrane"/>
    <property type="evidence" value="ECO:0007669"/>
    <property type="project" value="UniProtKB-SubCell"/>
</dbReference>
<evidence type="ECO:0000313" key="11">
    <source>
        <dbReference type="Proteomes" id="UP001174934"/>
    </source>
</evidence>
<feature type="domain" description="Peptidase S54 rhomboid" evidence="9">
    <location>
        <begin position="392"/>
        <end position="538"/>
    </location>
</feature>
<dbReference type="GO" id="GO:0004252">
    <property type="term" value="F:serine-type endopeptidase activity"/>
    <property type="evidence" value="ECO:0007669"/>
    <property type="project" value="InterPro"/>
</dbReference>
<evidence type="ECO:0000256" key="5">
    <source>
        <dbReference type="ARBA" id="ARBA00022989"/>
    </source>
</evidence>
<evidence type="ECO:0000256" key="4">
    <source>
        <dbReference type="ARBA" id="ARBA00022801"/>
    </source>
</evidence>
<dbReference type="AlphaFoldDB" id="A0AA39XBE4"/>
<reference evidence="10" key="1">
    <citation type="submission" date="2023-06" db="EMBL/GenBank/DDBJ databases">
        <title>Genome-scale phylogeny and comparative genomics of the fungal order Sordariales.</title>
        <authorList>
            <consortium name="Lawrence Berkeley National Laboratory"/>
            <person name="Hensen N."/>
            <person name="Bonometti L."/>
            <person name="Westerberg I."/>
            <person name="Brannstrom I.O."/>
            <person name="Guillou S."/>
            <person name="Cros-Aarteil S."/>
            <person name="Calhoun S."/>
            <person name="Haridas S."/>
            <person name="Kuo A."/>
            <person name="Mondo S."/>
            <person name="Pangilinan J."/>
            <person name="Riley R."/>
            <person name="LaButti K."/>
            <person name="Andreopoulos B."/>
            <person name="Lipzen A."/>
            <person name="Chen C."/>
            <person name="Yanf M."/>
            <person name="Daum C."/>
            <person name="Ng V."/>
            <person name="Clum A."/>
            <person name="Steindorff A."/>
            <person name="Ohm R."/>
            <person name="Martin F."/>
            <person name="Silar P."/>
            <person name="Natvig D."/>
            <person name="Lalanne C."/>
            <person name="Gautier V."/>
            <person name="Ament-velasquez S.L."/>
            <person name="Kruys A."/>
            <person name="Hutchinson M.I."/>
            <person name="Powell A.J."/>
            <person name="Barry K."/>
            <person name="Miller A.N."/>
            <person name="Grigoriev I.V."/>
            <person name="Debuchy R."/>
            <person name="Gladieux P."/>
            <person name="Thoren M.H."/>
            <person name="Johannesson H."/>
        </authorList>
    </citation>
    <scope>NUCLEOTIDE SEQUENCE</scope>
    <source>
        <strain evidence="10">SMH3391-2</strain>
    </source>
</reference>
<accession>A0AA39XBE4</accession>
<dbReference type="InterPro" id="IPR050925">
    <property type="entry name" value="Rhomboid_protease_S54"/>
</dbReference>
<feature type="transmembrane region" description="Helical" evidence="8">
    <location>
        <begin position="313"/>
        <end position="330"/>
    </location>
</feature>
<evidence type="ECO:0000256" key="7">
    <source>
        <dbReference type="SAM" id="MobiDB-lite"/>
    </source>
</evidence>
<feature type="transmembrane region" description="Helical" evidence="8">
    <location>
        <begin position="456"/>
        <end position="475"/>
    </location>
</feature>
<dbReference type="Gene3D" id="1.20.1540.10">
    <property type="entry name" value="Rhomboid-like"/>
    <property type="match status" value="1"/>
</dbReference>